<organism evidence="1">
    <name type="scientific">Tolypothrix bouteillei VB521301</name>
    <dbReference type="NCBI Taxonomy" id="1479485"/>
    <lineage>
        <taxon>Bacteria</taxon>
        <taxon>Bacillati</taxon>
        <taxon>Cyanobacteriota</taxon>
        <taxon>Cyanophyceae</taxon>
        <taxon>Nostocales</taxon>
        <taxon>Tolypothrichaceae</taxon>
        <taxon>Tolypothrix</taxon>
    </lineage>
</organism>
<comment type="caution">
    <text evidence="1">The sequence shown here is derived from an EMBL/GenBank/DDBJ whole genome shotgun (WGS) entry which is preliminary data.</text>
</comment>
<evidence type="ECO:0000313" key="1">
    <source>
        <dbReference type="EMBL" id="KIE12594.1"/>
    </source>
</evidence>
<protein>
    <submittedName>
        <fullName evidence="1">Uncharacterized protein</fullName>
    </submittedName>
</protein>
<sequence length="103" mass="11814">MVTSAKMVNQDIYYKAKFLTPNNSSVIAIASQIQYVLVLNFGKQLIVDIDNVTYPSDVRFVKAQRYIIVAYEKVDGSGTPRLELYFNFDSQQDKTLLFTTKNF</sequence>
<name>A0A0C1R4W6_9CYAN</name>
<accession>A0A0C1R4W6</accession>
<proteinExistence type="predicted"/>
<dbReference type="EMBL" id="JHEG02000028">
    <property type="protein sequence ID" value="KIE12594.1"/>
    <property type="molecule type" value="Genomic_DNA"/>
</dbReference>
<reference evidence="1" key="1">
    <citation type="journal article" date="2015" name="Genome Announc.">
        <title>Draft Genome Sequence of Tolypothrix boutellei Strain VB521301.</title>
        <authorList>
            <person name="Chandrababunaidu M.M."/>
            <person name="Singh D."/>
            <person name="Sen D."/>
            <person name="Bhan S."/>
            <person name="Das S."/>
            <person name="Gupta A."/>
            <person name="Adhikary S.P."/>
            <person name="Tripathy S."/>
        </authorList>
    </citation>
    <scope>NUCLEOTIDE SEQUENCE</scope>
    <source>
        <strain evidence="1">VB521301</strain>
    </source>
</reference>
<dbReference type="AlphaFoldDB" id="A0A0C1R4W6"/>
<gene>
    <name evidence="1" type="ORF">DA73_0209040</name>
</gene>